<evidence type="ECO:0000256" key="10">
    <source>
        <dbReference type="ARBA" id="ARBA00023237"/>
    </source>
</evidence>
<evidence type="ECO:0000256" key="5">
    <source>
        <dbReference type="ARBA" id="ARBA00022692"/>
    </source>
</evidence>
<keyword evidence="2 11" id="KW-0813">Transport</keyword>
<dbReference type="RefSeq" id="WP_172840865.1">
    <property type="nucleotide sequence ID" value="NZ_LT840185.1"/>
</dbReference>
<evidence type="ECO:0000256" key="6">
    <source>
        <dbReference type="ARBA" id="ARBA00023004"/>
    </source>
</evidence>
<evidence type="ECO:0000256" key="4">
    <source>
        <dbReference type="ARBA" id="ARBA00022496"/>
    </source>
</evidence>
<keyword evidence="5 11" id="KW-0812">Transmembrane</keyword>
<feature type="domain" description="TonB-dependent receptor-like beta-barrel" evidence="14">
    <location>
        <begin position="279"/>
        <end position="694"/>
    </location>
</feature>
<evidence type="ECO:0000256" key="12">
    <source>
        <dbReference type="RuleBase" id="RU003357"/>
    </source>
</evidence>
<evidence type="ECO:0000256" key="7">
    <source>
        <dbReference type="ARBA" id="ARBA00023065"/>
    </source>
</evidence>
<organism evidence="16 17">
    <name type="scientific">Allosphingosinicella indica</name>
    <dbReference type="NCBI Taxonomy" id="941907"/>
    <lineage>
        <taxon>Bacteria</taxon>
        <taxon>Pseudomonadati</taxon>
        <taxon>Pseudomonadota</taxon>
        <taxon>Alphaproteobacteria</taxon>
        <taxon>Sphingomonadales</taxon>
        <taxon>Sphingomonadaceae</taxon>
        <taxon>Allosphingosinicella</taxon>
    </lineage>
</organism>
<dbReference type="PANTHER" id="PTHR32552:SF81">
    <property type="entry name" value="TONB-DEPENDENT OUTER MEMBRANE RECEPTOR"/>
    <property type="match status" value="1"/>
</dbReference>
<evidence type="ECO:0000256" key="13">
    <source>
        <dbReference type="SAM" id="SignalP"/>
    </source>
</evidence>
<keyword evidence="17" id="KW-1185">Reference proteome</keyword>
<comment type="similarity">
    <text evidence="11 12">Belongs to the TonB-dependent receptor family.</text>
</comment>
<feature type="signal peptide" evidence="13">
    <location>
        <begin position="1"/>
        <end position="23"/>
    </location>
</feature>
<keyword evidence="3 11" id="KW-1134">Transmembrane beta strand</keyword>
<keyword evidence="4" id="KW-0410">Iron transport</keyword>
<evidence type="ECO:0000313" key="16">
    <source>
        <dbReference type="EMBL" id="SMF72117.1"/>
    </source>
</evidence>
<evidence type="ECO:0000256" key="2">
    <source>
        <dbReference type="ARBA" id="ARBA00022448"/>
    </source>
</evidence>
<proteinExistence type="inferred from homology"/>
<keyword evidence="6" id="KW-0408">Iron</keyword>
<dbReference type="CDD" id="cd01347">
    <property type="entry name" value="ligand_gated_channel"/>
    <property type="match status" value="1"/>
</dbReference>
<keyword evidence="9 11" id="KW-0472">Membrane</keyword>
<evidence type="ECO:0000256" key="8">
    <source>
        <dbReference type="ARBA" id="ARBA00023077"/>
    </source>
</evidence>
<dbReference type="SUPFAM" id="SSF56935">
    <property type="entry name" value="Porins"/>
    <property type="match status" value="1"/>
</dbReference>
<dbReference type="PROSITE" id="PS52016">
    <property type="entry name" value="TONB_DEPENDENT_REC_3"/>
    <property type="match status" value="1"/>
</dbReference>
<dbReference type="GO" id="GO:0006826">
    <property type="term" value="P:iron ion transport"/>
    <property type="evidence" value="ECO:0007669"/>
    <property type="project" value="UniProtKB-KW"/>
</dbReference>
<dbReference type="EMBL" id="LT840185">
    <property type="protein sequence ID" value="SMF72117.1"/>
    <property type="molecule type" value="Genomic_DNA"/>
</dbReference>
<dbReference type="Pfam" id="PF07715">
    <property type="entry name" value="Plug"/>
    <property type="match status" value="1"/>
</dbReference>
<dbReference type="STRING" id="941907.SAMN06295910_2011"/>
<evidence type="ECO:0000256" key="11">
    <source>
        <dbReference type="PROSITE-ProRule" id="PRU01360"/>
    </source>
</evidence>
<feature type="chain" id="PRO_5013140940" evidence="13">
    <location>
        <begin position="24"/>
        <end position="734"/>
    </location>
</feature>
<keyword evidence="10 11" id="KW-0998">Cell outer membrane</keyword>
<dbReference type="InterPro" id="IPR039426">
    <property type="entry name" value="TonB-dep_rcpt-like"/>
</dbReference>
<keyword evidence="16" id="KW-0675">Receptor</keyword>
<dbReference type="AlphaFoldDB" id="A0A1X7GMR3"/>
<evidence type="ECO:0000259" key="15">
    <source>
        <dbReference type="Pfam" id="PF07715"/>
    </source>
</evidence>
<dbReference type="InterPro" id="IPR036942">
    <property type="entry name" value="Beta-barrel_TonB_sf"/>
</dbReference>
<dbReference type="InterPro" id="IPR012910">
    <property type="entry name" value="Plug_dom"/>
</dbReference>
<evidence type="ECO:0000259" key="14">
    <source>
        <dbReference type="Pfam" id="PF00593"/>
    </source>
</evidence>
<evidence type="ECO:0000313" key="17">
    <source>
        <dbReference type="Proteomes" id="UP000192934"/>
    </source>
</evidence>
<keyword evidence="13" id="KW-0732">Signal</keyword>
<dbReference type="Gene3D" id="2.40.170.20">
    <property type="entry name" value="TonB-dependent receptor, beta-barrel domain"/>
    <property type="match status" value="1"/>
</dbReference>
<keyword evidence="7" id="KW-0406">Ion transport</keyword>
<dbReference type="PANTHER" id="PTHR32552">
    <property type="entry name" value="FERRICHROME IRON RECEPTOR-RELATED"/>
    <property type="match status" value="1"/>
</dbReference>
<name>A0A1X7GMR3_9SPHN</name>
<dbReference type="InterPro" id="IPR000531">
    <property type="entry name" value="Beta-barrel_TonB"/>
</dbReference>
<sequence>MIKSAFFGCTALTLSLAPSGAFAQDTAPASGAGVLDSEAIVVTAQKREQILQDVPISISVVGGDQLVKQGATQLVDLSGYVPGLQVDSTGTPGQSTISVRGVAPVGPSQTVGIYLDDSPVGSSSFYARAVGLSLDLLPYDVQRIEILRGPQGTLYGASSIGGLLKYVTVSPDLNNVTGRVGVEGFDVAHGGDLGFAGQGIVSVPLVPGKLAVSGSFAYRKFPGYIDNVQTGAKDQNDYDQTGGRVSLLWQPDEAFTMRLSGIWQNIDAENNASVVQDLATGRRIGDRWSNNNYIDEPFEKDFEYYSAVMDYDFGAATLTSATSYSDTKTVVVQDASRVFGTLYPLLTGGAFDAGLAPFTNTLDLEKFTQELRLTSPGGGTFEWMVGGFYTYEKSGNLQVIRALDFDGNPLVGLDPVAIASLPSKYREYALFGNATYSFSEQFDITAGARWARNKQRFRQISSGAIVPTADDPGRSAESVFTYSISPQFHVSEDTMIYGRVASGYRPGGPNITFPGVVPTVSSDSLTSYEIGVKSNLPASGVSLELAAFYLDWKDIQLSVNFDGVTGLSNAGSARSLGLEGSLIWQPVEGLRLGVNGAYVDAKLTSEPPPSVGGADGDRLPRIPRFSGSFTADYAFPVGSNEASIGMGIRHSGGRLSLVESNPDTVRAKAYTAIDVNAQMTFDERWTLRVYARNLTDTRAALTRDLSTDGLGQPYQFSVTPLQPRTIGIAAEYAF</sequence>
<protein>
    <submittedName>
        <fullName evidence="16">Outer membrane receptor proteins, mostly Fe transport</fullName>
    </submittedName>
</protein>
<feature type="domain" description="TonB-dependent receptor plug" evidence="15">
    <location>
        <begin position="51"/>
        <end position="162"/>
    </location>
</feature>
<dbReference type="GO" id="GO:0009279">
    <property type="term" value="C:cell outer membrane"/>
    <property type="evidence" value="ECO:0007669"/>
    <property type="project" value="UniProtKB-SubCell"/>
</dbReference>
<evidence type="ECO:0000256" key="3">
    <source>
        <dbReference type="ARBA" id="ARBA00022452"/>
    </source>
</evidence>
<keyword evidence="8 12" id="KW-0798">TonB box</keyword>
<evidence type="ECO:0000256" key="9">
    <source>
        <dbReference type="ARBA" id="ARBA00023136"/>
    </source>
</evidence>
<comment type="subcellular location">
    <subcellularLocation>
        <location evidence="1 11">Cell outer membrane</location>
        <topology evidence="1 11">Multi-pass membrane protein</topology>
    </subcellularLocation>
</comment>
<gene>
    <name evidence="16" type="ORF">SAMN06295910_2011</name>
</gene>
<dbReference type="Pfam" id="PF00593">
    <property type="entry name" value="TonB_dep_Rec_b-barrel"/>
    <property type="match status" value="1"/>
</dbReference>
<reference evidence="17" key="1">
    <citation type="submission" date="2017-04" db="EMBL/GenBank/DDBJ databases">
        <authorList>
            <person name="Varghese N."/>
            <person name="Submissions S."/>
        </authorList>
    </citation>
    <scope>NUCLEOTIDE SEQUENCE [LARGE SCALE GENOMIC DNA]</scope>
    <source>
        <strain evidence="17">Dd16</strain>
    </source>
</reference>
<evidence type="ECO:0000256" key="1">
    <source>
        <dbReference type="ARBA" id="ARBA00004571"/>
    </source>
</evidence>
<dbReference type="Proteomes" id="UP000192934">
    <property type="component" value="Chromosome I"/>
</dbReference>
<accession>A0A1X7GMR3</accession>